<dbReference type="Proteomes" id="UP001152087">
    <property type="component" value="Unassembled WGS sequence"/>
</dbReference>
<dbReference type="AlphaFoldDB" id="A0A9W8RIF8"/>
<reference evidence="1" key="1">
    <citation type="submission" date="2022-09" db="EMBL/GenBank/DDBJ databases">
        <title>Fusarium specimens isolated from Avocado Roots.</title>
        <authorList>
            <person name="Stajich J."/>
            <person name="Roper C."/>
            <person name="Heimlech-Rivalta G."/>
        </authorList>
    </citation>
    <scope>NUCLEOTIDE SEQUENCE</scope>
    <source>
        <strain evidence="1">A02</strain>
    </source>
</reference>
<comment type="caution">
    <text evidence="1">The sequence shown here is derived from an EMBL/GenBank/DDBJ whole genome shotgun (WGS) entry which is preliminary data.</text>
</comment>
<keyword evidence="2" id="KW-1185">Reference proteome</keyword>
<protein>
    <submittedName>
        <fullName evidence="1">Uncharacterized protein</fullName>
    </submittedName>
</protein>
<proteinExistence type="predicted"/>
<evidence type="ECO:0000313" key="1">
    <source>
        <dbReference type="EMBL" id="KAJ4196002.1"/>
    </source>
</evidence>
<organism evidence="1 2">
    <name type="scientific">Fusarium falciforme</name>
    <dbReference type="NCBI Taxonomy" id="195108"/>
    <lineage>
        <taxon>Eukaryota</taxon>
        <taxon>Fungi</taxon>
        <taxon>Dikarya</taxon>
        <taxon>Ascomycota</taxon>
        <taxon>Pezizomycotina</taxon>
        <taxon>Sordariomycetes</taxon>
        <taxon>Hypocreomycetidae</taxon>
        <taxon>Hypocreales</taxon>
        <taxon>Nectriaceae</taxon>
        <taxon>Fusarium</taxon>
        <taxon>Fusarium solani species complex</taxon>
    </lineage>
</organism>
<evidence type="ECO:0000313" key="2">
    <source>
        <dbReference type="Proteomes" id="UP001152087"/>
    </source>
</evidence>
<sequence>MHTRPNFLDSAALEIFHELEKCRPPDEVSEPKSETRSTIKTKPIQFSTLSIEHIPRHDPFISVWDGGPGLVGSVPSSISTDRGALGCMINQIAIDRASSVSSSRSNQYQHV</sequence>
<name>A0A9W8RIF8_9HYPO</name>
<accession>A0A9W8RIF8</accession>
<dbReference type="EMBL" id="JAOQAV010000003">
    <property type="protein sequence ID" value="KAJ4196002.1"/>
    <property type="molecule type" value="Genomic_DNA"/>
</dbReference>
<gene>
    <name evidence="1" type="ORF">NW755_002163</name>
</gene>